<dbReference type="OrthoDB" id="4699125at2759"/>
<sequence length="420" mass="45252">MSSTPRGTTPATTALNALDDRRIKRIRPLIPPQILMEDYPLGLRAAATVLEGRKSGEEIVRGEDDRLMVIVGPCSIHDVRAALEYAKLLKEYADEASDDLLIVMRVYFEKPRTTVGWKGLINDPQLNGTYQINKGLRLARGLLLEIANMGIPTAVELLDTISPQYIADLVSWGAIGARTTESQVHRELASGMSMPIGFKNGTDGSLQIAIDAIGAAAASHSFLSVTKQGISAIVETEGNPACHVILRGSNGGPNYEKEHVKKAADGLRKAGLGDKVMIDCSHGNSSKKFERQVIVAEDVAKQLGEKDTAEHIMGVMTLMRSCEVETQIESHLVEGKQSIPSTGPQNLVYGQSVTDACISWTTTVQVLNTLRQGVRARRALLGAESGRKGIDNRALATASERASSAQGSRDFNDPLQFPAA</sequence>
<keyword evidence="3" id="KW-0028">Amino-acid biosynthesis</keyword>
<evidence type="ECO:0000256" key="4">
    <source>
        <dbReference type="ARBA" id="ARBA00022679"/>
    </source>
</evidence>
<dbReference type="PANTHER" id="PTHR21225">
    <property type="entry name" value="PHOSPHO-2-DEHYDRO-3-DEOXYHEPTONATE ALDOLASE DAHP SYNTHETASE"/>
    <property type="match status" value="1"/>
</dbReference>
<dbReference type="InterPro" id="IPR013785">
    <property type="entry name" value="Aldolase_TIM"/>
</dbReference>
<name>A0A511KAZ8_RHOTO</name>
<dbReference type="EMBL" id="BJWK01000003">
    <property type="protein sequence ID" value="GEM07540.1"/>
    <property type="molecule type" value="Genomic_DNA"/>
</dbReference>
<evidence type="ECO:0000256" key="1">
    <source>
        <dbReference type="ARBA" id="ARBA00007985"/>
    </source>
</evidence>
<comment type="catalytic activity">
    <reaction evidence="6">
        <text>D-erythrose 4-phosphate + phosphoenolpyruvate + H2O = 7-phospho-2-dehydro-3-deoxy-D-arabino-heptonate + phosphate</text>
        <dbReference type="Rhea" id="RHEA:14717"/>
        <dbReference type="ChEBI" id="CHEBI:15377"/>
        <dbReference type="ChEBI" id="CHEBI:16897"/>
        <dbReference type="ChEBI" id="CHEBI:43474"/>
        <dbReference type="ChEBI" id="CHEBI:58394"/>
        <dbReference type="ChEBI" id="CHEBI:58702"/>
        <dbReference type="EC" id="2.5.1.54"/>
    </reaction>
</comment>
<reference evidence="9 10" key="1">
    <citation type="submission" date="2019-07" db="EMBL/GenBank/DDBJ databases">
        <title>Rhodotorula toruloides NBRC10032 genome sequencing.</title>
        <authorList>
            <person name="Shida Y."/>
            <person name="Takaku H."/>
            <person name="Ogasawara W."/>
            <person name="Mori K."/>
        </authorList>
    </citation>
    <scope>NUCLEOTIDE SEQUENCE [LARGE SCALE GENOMIC DNA]</scope>
    <source>
        <strain evidence="9 10">NBRC10032</strain>
    </source>
</reference>
<accession>A0A511KAZ8</accession>
<proteinExistence type="inferred from homology"/>
<evidence type="ECO:0000313" key="10">
    <source>
        <dbReference type="Proteomes" id="UP000321518"/>
    </source>
</evidence>
<dbReference type="GO" id="GO:0003849">
    <property type="term" value="F:3-deoxy-7-phosphoheptulonate synthase activity"/>
    <property type="evidence" value="ECO:0007669"/>
    <property type="project" value="UniProtKB-EC"/>
</dbReference>
<dbReference type="GO" id="GO:0005737">
    <property type="term" value="C:cytoplasm"/>
    <property type="evidence" value="ECO:0007669"/>
    <property type="project" value="TreeGrafter"/>
</dbReference>
<dbReference type="Gene3D" id="3.20.20.70">
    <property type="entry name" value="Aldolase class I"/>
    <property type="match status" value="1"/>
</dbReference>
<evidence type="ECO:0000313" key="9">
    <source>
        <dbReference type="EMBL" id="GEM07540.1"/>
    </source>
</evidence>
<dbReference type="Proteomes" id="UP000321518">
    <property type="component" value="Unassembled WGS sequence"/>
</dbReference>
<dbReference type="Pfam" id="PF00793">
    <property type="entry name" value="DAHP_synth_1"/>
    <property type="match status" value="1"/>
</dbReference>
<gene>
    <name evidence="9" type="ORF">Rt10032_c03g1557</name>
</gene>
<evidence type="ECO:0000256" key="6">
    <source>
        <dbReference type="ARBA" id="ARBA00047508"/>
    </source>
</evidence>
<dbReference type="AlphaFoldDB" id="A0A511KAZ8"/>
<dbReference type="NCBIfam" id="NF009395">
    <property type="entry name" value="PRK12755.1"/>
    <property type="match status" value="1"/>
</dbReference>
<keyword evidence="4" id="KW-0808">Transferase</keyword>
<feature type="compositionally biased region" description="Polar residues" evidence="7">
    <location>
        <begin position="400"/>
        <end position="409"/>
    </location>
</feature>
<keyword evidence="5" id="KW-0057">Aromatic amino acid biosynthesis</keyword>
<dbReference type="SUPFAM" id="SSF51569">
    <property type="entry name" value="Aldolase"/>
    <property type="match status" value="1"/>
</dbReference>
<dbReference type="InterPro" id="IPR006219">
    <property type="entry name" value="DAHP_synth_1"/>
</dbReference>
<dbReference type="GO" id="GO:0008652">
    <property type="term" value="P:amino acid biosynthetic process"/>
    <property type="evidence" value="ECO:0007669"/>
    <property type="project" value="UniProtKB-KW"/>
</dbReference>
<dbReference type="GO" id="GO:0009073">
    <property type="term" value="P:aromatic amino acid family biosynthetic process"/>
    <property type="evidence" value="ECO:0007669"/>
    <property type="project" value="UniProtKB-KW"/>
</dbReference>
<dbReference type="EC" id="2.5.1.54" evidence="2"/>
<protein>
    <recommendedName>
        <fullName evidence="2">3-deoxy-7-phosphoheptulonate synthase</fullName>
        <ecNumber evidence="2">2.5.1.54</ecNumber>
    </recommendedName>
</protein>
<feature type="domain" description="DAHP synthetase I/KDSA" evidence="8">
    <location>
        <begin position="57"/>
        <end position="366"/>
    </location>
</feature>
<dbReference type="InterPro" id="IPR006218">
    <property type="entry name" value="DAHP1/KDSA"/>
</dbReference>
<organism evidence="9 10">
    <name type="scientific">Rhodotorula toruloides</name>
    <name type="common">Yeast</name>
    <name type="synonym">Rhodosporidium toruloides</name>
    <dbReference type="NCBI Taxonomy" id="5286"/>
    <lineage>
        <taxon>Eukaryota</taxon>
        <taxon>Fungi</taxon>
        <taxon>Dikarya</taxon>
        <taxon>Basidiomycota</taxon>
        <taxon>Pucciniomycotina</taxon>
        <taxon>Microbotryomycetes</taxon>
        <taxon>Sporidiobolales</taxon>
        <taxon>Sporidiobolaceae</taxon>
        <taxon>Rhodotorula</taxon>
    </lineage>
</organism>
<dbReference type="FunFam" id="3.20.20.70:FF:000005">
    <property type="entry name" value="Phospho-2-dehydro-3-deoxyheptonate aldolase"/>
    <property type="match status" value="1"/>
</dbReference>
<feature type="region of interest" description="Disordered" evidence="7">
    <location>
        <begin position="392"/>
        <end position="420"/>
    </location>
</feature>
<evidence type="ECO:0000256" key="5">
    <source>
        <dbReference type="ARBA" id="ARBA00023141"/>
    </source>
</evidence>
<evidence type="ECO:0000256" key="2">
    <source>
        <dbReference type="ARBA" id="ARBA00012694"/>
    </source>
</evidence>
<dbReference type="PANTHER" id="PTHR21225:SF20">
    <property type="entry name" value="PHOSPHO-2-DEHYDRO-3-DEOXYHEPTONATE ALDOLASE"/>
    <property type="match status" value="1"/>
</dbReference>
<evidence type="ECO:0000259" key="8">
    <source>
        <dbReference type="Pfam" id="PF00793"/>
    </source>
</evidence>
<dbReference type="NCBIfam" id="TIGR00034">
    <property type="entry name" value="aroFGH"/>
    <property type="match status" value="1"/>
</dbReference>
<evidence type="ECO:0000256" key="3">
    <source>
        <dbReference type="ARBA" id="ARBA00022605"/>
    </source>
</evidence>
<comment type="caution">
    <text evidence="9">The sequence shown here is derived from an EMBL/GenBank/DDBJ whole genome shotgun (WGS) entry which is preliminary data.</text>
</comment>
<comment type="similarity">
    <text evidence="1">Belongs to the class-I DAHP synthase family.</text>
</comment>
<evidence type="ECO:0000256" key="7">
    <source>
        <dbReference type="SAM" id="MobiDB-lite"/>
    </source>
</evidence>